<dbReference type="Pfam" id="PF05461">
    <property type="entry name" value="ApoL"/>
    <property type="match status" value="1"/>
</dbReference>
<protein>
    <recommendedName>
        <fullName evidence="4">Apolipoprotein L3</fullName>
    </recommendedName>
</protein>
<dbReference type="GO" id="GO:0008289">
    <property type="term" value="F:lipid binding"/>
    <property type="evidence" value="ECO:0007669"/>
    <property type="project" value="InterPro"/>
</dbReference>
<sequence length="411" mass="45990">MERLSVTSVYVFQKNLNPEMDLEKVRFIIATAQILAPLLLLFKQDDDTFFRPNVLNKDVYLDKLQKYIIKTRELFDGWRKALENFNKVQPNVSVEDLSEEDIEKMLYHICMLSTLRTNLAFKMVDLFQGRSQRFREKFSELKPQMEQSLNDLESCAQQLDSMNLGARISGVAGSIEGIVAGALSIAGLILAPFTGGLSLLLDVGGLGLGIVSGVQGIVTTSVEHGVNNTQNERAKQAFDKSMKQLNELHDFLNDFIQQHFEGLKENVLNEVIEGTFDGGVFSNDLAGLGSLIYENMTRNRLSADALFHVTEGEIAIGRVEIAGVRMAKIVRIGSSVLNGAFIAADIGFLCKDSIALAQGTETELSHWIRARITLWSSEMESWQKVHDSLYEGEKGYEKNKETINMSFYPQI</sequence>
<evidence type="ECO:0000313" key="3">
    <source>
        <dbReference type="Proteomes" id="UP001460270"/>
    </source>
</evidence>
<organism evidence="2 3">
    <name type="scientific">Mugilogobius chulae</name>
    <name type="common">yellowstripe goby</name>
    <dbReference type="NCBI Taxonomy" id="88201"/>
    <lineage>
        <taxon>Eukaryota</taxon>
        <taxon>Metazoa</taxon>
        <taxon>Chordata</taxon>
        <taxon>Craniata</taxon>
        <taxon>Vertebrata</taxon>
        <taxon>Euteleostomi</taxon>
        <taxon>Actinopterygii</taxon>
        <taxon>Neopterygii</taxon>
        <taxon>Teleostei</taxon>
        <taxon>Neoteleostei</taxon>
        <taxon>Acanthomorphata</taxon>
        <taxon>Gobiaria</taxon>
        <taxon>Gobiiformes</taxon>
        <taxon>Gobioidei</taxon>
        <taxon>Gobiidae</taxon>
        <taxon>Gobionellinae</taxon>
        <taxon>Mugilogobius</taxon>
    </lineage>
</organism>
<proteinExistence type="inferred from homology"/>
<dbReference type="GO" id="GO:0042157">
    <property type="term" value="P:lipoprotein metabolic process"/>
    <property type="evidence" value="ECO:0007669"/>
    <property type="project" value="InterPro"/>
</dbReference>
<comment type="similarity">
    <text evidence="1">Belongs to the apolipoprotein L family.</text>
</comment>
<dbReference type="PANTHER" id="PTHR14096">
    <property type="entry name" value="APOLIPOPROTEIN L"/>
    <property type="match status" value="1"/>
</dbReference>
<reference evidence="3" key="1">
    <citation type="submission" date="2024-04" db="EMBL/GenBank/DDBJ databases">
        <title>Salinicola lusitanus LLJ914,a marine bacterium isolated from the Okinawa Trough.</title>
        <authorList>
            <person name="Li J."/>
        </authorList>
    </citation>
    <scope>NUCLEOTIDE SEQUENCE [LARGE SCALE GENOMIC DNA]</scope>
</reference>
<dbReference type="GO" id="GO:0016020">
    <property type="term" value="C:membrane"/>
    <property type="evidence" value="ECO:0007669"/>
    <property type="project" value="TreeGrafter"/>
</dbReference>
<gene>
    <name evidence="2" type="ORF">WMY93_031404</name>
</gene>
<dbReference type="InterPro" id="IPR008405">
    <property type="entry name" value="ApoL"/>
</dbReference>
<accession>A0AAW0MDN5</accession>
<name>A0AAW0MDN5_9GOBI</name>
<keyword evidence="3" id="KW-1185">Reference proteome</keyword>
<dbReference type="EMBL" id="JBBPFD010000664">
    <property type="protein sequence ID" value="KAK7877928.1"/>
    <property type="molecule type" value="Genomic_DNA"/>
</dbReference>
<dbReference type="GO" id="GO:0006869">
    <property type="term" value="P:lipid transport"/>
    <property type="evidence" value="ECO:0007669"/>
    <property type="project" value="InterPro"/>
</dbReference>
<evidence type="ECO:0000256" key="1">
    <source>
        <dbReference type="ARBA" id="ARBA00010090"/>
    </source>
</evidence>
<dbReference type="GO" id="GO:0005576">
    <property type="term" value="C:extracellular region"/>
    <property type="evidence" value="ECO:0007669"/>
    <property type="project" value="InterPro"/>
</dbReference>
<comment type="caution">
    <text evidence="2">The sequence shown here is derived from an EMBL/GenBank/DDBJ whole genome shotgun (WGS) entry which is preliminary data.</text>
</comment>
<evidence type="ECO:0008006" key="4">
    <source>
        <dbReference type="Google" id="ProtNLM"/>
    </source>
</evidence>
<evidence type="ECO:0000313" key="2">
    <source>
        <dbReference type="EMBL" id="KAK7877928.1"/>
    </source>
</evidence>
<dbReference type="AlphaFoldDB" id="A0AAW0MDN5"/>
<dbReference type="Proteomes" id="UP001460270">
    <property type="component" value="Unassembled WGS sequence"/>
</dbReference>
<dbReference type="PANTHER" id="PTHR14096:SF57">
    <property type="entry name" value="APOLIPOPROTEIN L4"/>
    <property type="match status" value="1"/>
</dbReference>